<sequence length="127" mass="15260">MIELITKEKFYKLMKEYSEYIFWRKYEDISENLLQILKEDIYKNENSYDILTPFKEGGKDWLLKYVYKYQPRTGKILKENSKLFGGVDLDTKLEYTEKGELGNSSVIIIKTKTEEILTTPEHPFYIY</sequence>
<accession>C9MW77</accession>
<reference evidence="1 2" key="1">
    <citation type="submission" date="2009-09" db="EMBL/GenBank/DDBJ databases">
        <authorList>
            <person name="Weinstock G."/>
            <person name="Sodergren E."/>
            <person name="Clifton S."/>
            <person name="Fulton L."/>
            <person name="Fulton B."/>
            <person name="Courtney L."/>
            <person name="Fronick C."/>
            <person name="Harrison M."/>
            <person name="Strong C."/>
            <person name="Farmer C."/>
            <person name="Delahaunty K."/>
            <person name="Markovic C."/>
            <person name="Hall O."/>
            <person name="Minx P."/>
            <person name="Tomlinson C."/>
            <person name="Mitreva M."/>
            <person name="Nelson J."/>
            <person name="Hou S."/>
            <person name="Wollam A."/>
            <person name="Pepin K.H."/>
            <person name="Johnson M."/>
            <person name="Bhonagiri V."/>
            <person name="Nash W.E."/>
            <person name="Warren W."/>
            <person name="Chinwalla A."/>
            <person name="Mardis E.R."/>
            <person name="Wilson R.K."/>
        </authorList>
    </citation>
    <scope>NUCLEOTIDE SEQUENCE [LARGE SCALE GENOMIC DNA]</scope>
    <source>
        <strain evidence="1 2">F0254</strain>
    </source>
</reference>
<name>C9MW77_9FUSO</name>
<protein>
    <submittedName>
        <fullName evidence="1">Uncharacterized protein</fullName>
    </submittedName>
</protein>
<dbReference type="RefSeq" id="WP_006804135.1">
    <property type="nucleotide sequence ID" value="NZ_GG700632.1"/>
</dbReference>
<evidence type="ECO:0000313" key="1">
    <source>
        <dbReference type="EMBL" id="EEX74743.1"/>
    </source>
</evidence>
<evidence type="ECO:0000313" key="2">
    <source>
        <dbReference type="Proteomes" id="UP000006233"/>
    </source>
</evidence>
<proteinExistence type="predicted"/>
<comment type="caution">
    <text evidence="1">The sequence shown here is derived from an EMBL/GenBank/DDBJ whole genome shotgun (WGS) entry which is preliminary data.</text>
</comment>
<dbReference type="Proteomes" id="UP000006233">
    <property type="component" value="Unassembled WGS sequence"/>
</dbReference>
<dbReference type="HOGENOM" id="CLU_1967822_0_0_0"/>
<dbReference type="AlphaFoldDB" id="C9MW77"/>
<organism evidence="1 2">
    <name type="scientific">Leptotrichia hofstadii F0254</name>
    <dbReference type="NCBI Taxonomy" id="634994"/>
    <lineage>
        <taxon>Bacteria</taxon>
        <taxon>Fusobacteriati</taxon>
        <taxon>Fusobacteriota</taxon>
        <taxon>Fusobacteriia</taxon>
        <taxon>Fusobacteriales</taxon>
        <taxon>Leptotrichiaceae</taxon>
        <taxon>Leptotrichia</taxon>
    </lineage>
</organism>
<dbReference type="EMBL" id="ACVB02000008">
    <property type="protein sequence ID" value="EEX74743.1"/>
    <property type="molecule type" value="Genomic_DNA"/>
</dbReference>
<gene>
    <name evidence="1" type="ORF">GCWU000323_00798</name>
</gene>
<dbReference type="STRING" id="634994.GCWU000323_00798"/>